<dbReference type="AlphaFoldDB" id="A0A101IIW7"/>
<evidence type="ECO:0000313" key="2">
    <source>
        <dbReference type="EMBL" id="KUK44285.1"/>
    </source>
</evidence>
<dbReference type="PANTHER" id="PTHR34512:SF30">
    <property type="entry name" value="OUTER MEMBRANE PROTEIN ASSEMBLY FACTOR BAMB"/>
    <property type="match status" value="1"/>
</dbReference>
<protein>
    <submittedName>
        <fullName evidence="3">Pyrrolo-quinoline quinone</fullName>
    </submittedName>
</protein>
<organism evidence="3 4">
    <name type="scientific">Methanothrix harundinacea</name>
    <dbReference type="NCBI Taxonomy" id="301375"/>
    <lineage>
        <taxon>Archaea</taxon>
        <taxon>Methanobacteriati</taxon>
        <taxon>Methanobacteriota</taxon>
        <taxon>Stenosarchaea group</taxon>
        <taxon>Methanomicrobia</taxon>
        <taxon>Methanotrichales</taxon>
        <taxon>Methanotrichaceae</taxon>
        <taxon>Methanothrix</taxon>
    </lineage>
</organism>
<dbReference type="Proteomes" id="UP000057043">
    <property type="component" value="Unassembled WGS sequence"/>
</dbReference>
<dbReference type="InterPro" id="IPR002372">
    <property type="entry name" value="PQQ_rpt_dom"/>
</dbReference>
<feature type="domain" description="Pyrrolo-quinoline quinone repeat" evidence="1">
    <location>
        <begin position="312"/>
        <end position="408"/>
    </location>
</feature>
<accession>A0A101IIW7</accession>
<dbReference type="SMART" id="SM00564">
    <property type="entry name" value="PQQ"/>
    <property type="match status" value="6"/>
</dbReference>
<name>A0A101IIW7_9EURY</name>
<evidence type="ECO:0000259" key="1">
    <source>
        <dbReference type="Pfam" id="PF13360"/>
    </source>
</evidence>
<dbReference type="InterPro" id="IPR011047">
    <property type="entry name" value="Quinoprotein_ADH-like_sf"/>
</dbReference>
<dbReference type="EMBL" id="LGHB01000028">
    <property type="protein sequence ID" value="KUK95685.1"/>
    <property type="molecule type" value="Genomic_DNA"/>
</dbReference>
<comment type="caution">
    <text evidence="3">The sequence shown here is derived from an EMBL/GenBank/DDBJ whole genome shotgun (WGS) entry which is preliminary data.</text>
</comment>
<reference evidence="3" key="1">
    <citation type="journal article" date="2015" name="MBio">
        <title>Genome-resolved metagenomic analysis reveals roles for candidate phyla and other microbial community members in biogeochemical transformations in oil reservoirs.</title>
        <authorList>
            <person name="Hu P."/>
            <person name="Tom L."/>
            <person name="Singh A."/>
            <person name="Thomas B.C."/>
            <person name="Baker B.J."/>
            <person name="Piceno Y.M."/>
            <person name="Andersen G.L."/>
            <person name="Banfield J.F."/>
        </authorList>
    </citation>
    <scope>NUCLEOTIDE SEQUENCE [LARGE SCALE GENOMIC DNA]</scope>
    <source>
        <strain evidence="3">56_747</strain>
    </source>
</reference>
<dbReference type="EMBL" id="LGFT01000029">
    <property type="protein sequence ID" value="KUK44285.1"/>
    <property type="molecule type" value="Genomic_DNA"/>
</dbReference>
<proteinExistence type="predicted"/>
<dbReference type="InterPro" id="IPR015943">
    <property type="entry name" value="WD40/YVTN_repeat-like_dom_sf"/>
</dbReference>
<feature type="domain" description="Pyrrolo-quinoline quinone repeat" evidence="1">
    <location>
        <begin position="58"/>
        <end position="131"/>
    </location>
</feature>
<dbReference type="InterPro" id="IPR018391">
    <property type="entry name" value="PQQ_b-propeller_rpt"/>
</dbReference>
<sequence length="410" mass="43512">MTPTKLQILKTGAVLVLLVAMAQAVSDDGQSDQNSTEASGWYQFHQDLQNTGFSSSTAPRTNSTLWVSEDLGFQAGSSVAVADGKVFANGVDQIVAFDEFTGEVLWTAPFEKNADVCCSWFTPAYNEGKIYFSGMNTICLSSEDGSEIWNCSHPSKRGAVDGSPIVVDGKIIASDWDGHHYFCLDELTGEEIWSFEVEGDAQSTPAVSEGRVVVGAWEWGLGGAIHCIDLETGQAIWMMDAENSPAGSAAIMNGVVYMATYNFDGDGDLFALSLDDGSVLWSKVISPTDSTPTLVDGRVYVSGGCEGFSDSVSYCFNVADGDLLWSTDPKDEIGDWRCSMAYADGLVFSGKPDFEDFGGTVALDAITGDVVWSHPGGGSSPAISDGIVFSVGGGRVWAFGEIEAEDGAET</sequence>
<evidence type="ECO:0000313" key="4">
    <source>
        <dbReference type="Proteomes" id="UP000053961"/>
    </source>
</evidence>
<feature type="domain" description="Pyrrolo-quinoline quinone repeat" evidence="1">
    <location>
        <begin position="139"/>
        <end position="304"/>
    </location>
</feature>
<dbReference type="Proteomes" id="UP000053961">
    <property type="component" value="Unassembled WGS sequence"/>
</dbReference>
<evidence type="ECO:0000313" key="3">
    <source>
        <dbReference type="EMBL" id="KUK95685.1"/>
    </source>
</evidence>
<gene>
    <name evidence="2" type="ORF">XD72_1351</name>
    <name evidence="3" type="ORF">XE07_1625</name>
</gene>
<dbReference type="Gene3D" id="2.130.10.10">
    <property type="entry name" value="YVTN repeat-like/Quinoprotein amine dehydrogenase"/>
    <property type="match status" value="2"/>
</dbReference>
<dbReference type="Pfam" id="PF13360">
    <property type="entry name" value="PQQ_2"/>
    <property type="match status" value="3"/>
</dbReference>
<reference evidence="4 5" key="2">
    <citation type="journal article" date="2015" name="MBio">
        <title>Genome-Resolved Metagenomic Analysis Reveals Roles for Candidate Phyla and Other Microbial Community Members in Biogeochemical Transformations in Oil Reservoirs.</title>
        <authorList>
            <person name="Hu P."/>
            <person name="Tom L."/>
            <person name="Singh A."/>
            <person name="Thomas B.C."/>
            <person name="Baker B.J."/>
            <person name="Piceno Y.M."/>
            <person name="Andersen G.L."/>
            <person name="Banfield J.F."/>
        </authorList>
    </citation>
    <scope>NUCLEOTIDE SEQUENCE [LARGE SCALE GENOMIC DNA]</scope>
    <source>
        <strain evidence="2">57_489</strain>
    </source>
</reference>
<dbReference type="PANTHER" id="PTHR34512">
    <property type="entry name" value="CELL SURFACE PROTEIN"/>
    <property type="match status" value="1"/>
</dbReference>
<evidence type="ECO:0000313" key="5">
    <source>
        <dbReference type="Proteomes" id="UP000057043"/>
    </source>
</evidence>
<dbReference type="PATRIC" id="fig|301375.6.peg.813"/>
<dbReference type="SUPFAM" id="SSF50998">
    <property type="entry name" value="Quinoprotein alcohol dehydrogenase-like"/>
    <property type="match status" value="3"/>
</dbReference>